<name>A0A165MJV9_EXIGL</name>
<gene>
    <name evidence="1" type="ORF">EXIGLDRAFT_802892</name>
</gene>
<evidence type="ECO:0000313" key="2">
    <source>
        <dbReference type="Proteomes" id="UP000077266"/>
    </source>
</evidence>
<protein>
    <submittedName>
        <fullName evidence="1">Uncharacterized protein</fullName>
    </submittedName>
</protein>
<dbReference type="OrthoDB" id="5987198at2759"/>
<dbReference type="AlphaFoldDB" id="A0A165MJV9"/>
<keyword evidence="2" id="KW-1185">Reference proteome</keyword>
<reference evidence="1 2" key="1">
    <citation type="journal article" date="2016" name="Mol. Biol. Evol.">
        <title>Comparative Genomics of Early-Diverging Mushroom-Forming Fungi Provides Insights into the Origins of Lignocellulose Decay Capabilities.</title>
        <authorList>
            <person name="Nagy L.G."/>
            <person name="Riley R."/>
            <person name="Tritt A."/>
            <person name="Adam C."/>
            <person name="Daum C."/>
            <person name="Floudas D."/>
            <person name="Sun H."/>
            <person name="Yadav J.S."/>
            <person name="Pangilinan J."/>
            <person name="Larsson K.H."/>
            <person name="Matsuura K."/>
            <person name="Barry K."/>
            <person name="Labutti K."/>
            <person name="Kuo R."/>
            <person name="Ohm R.A."/>
            <person name="Bhattacharya S.S."/>
            <person name="Shirouzu T."/>
            <person name="Yoshinaga Y."/>
            <person name="Martin F.M."/>
            <person name="Grigoriev I.V."/>
            <person name="Hibbett D.S."/>
        </authorList>
    </citation>
    <scope>NUCLEOTIDE SEQUENCE [LARGE SCALE GENOMIC DNA]</scope>
    <source>
        <strain evidence="1 2">HHB12029</strain>
    </source>
</reference>
<sequence length="170" mass="19978">MANSRQHDYRRYPKWMRGIQADVAAWEQDTRDGVYGLDSEEIFWRDLHPFLLERGYRLRPRYTPGWTPSWIGTDINPTYMEDSHAILLPGVMDARREDRSTVAIKWIPDEFHTRNEIDILRYLASDALRDDPRNHACPLLDTFSHPTISAGIFTVSPWLGTLINYPIRYV</sequence>
<accession>A0A165MJV9</accession>
<dbReference type="Proteomes" id="UP000077266">
    <property type="component" value="Unassembled WGS sequence"/>
</dbReference>
<organism evidence="1 2">
    <name type="scientific">Exidia glandulosa HHB12029</name>
    <dbReference type="NCBI Taxonomy" id="1314781"/>
    <lineage>
        <taxon>Eukaryota</taxon>
        <taxon>Fungi</taxon>
        <taxon>Dikarya</taxon>
        <taxon>Basidiomycota</taxon>
        <taxon>Agaricomycotina</taxon>
        <taxon>Agaricomycetes</taxon>
        <taxon>Auriculariales</taxon>
        <taxon>Exidiaceae</taxon>
        <taxon>Exidia</taxon>
    </lineage>
</organism>
<evidence type="ECO:0000313" key="1">
    <source>
        <dbReference type="EMBL" id="KZV99373.1"/>
    </source>
</evidence>
<proteinExistence type="predicted"/>
<dbReference type="EMBL" id="KV425910">
    <property type="protein sequence ID" value="KZV99373.1"/>
    <property type="molecule type" value="Genomic_DNA"/>
</dbReference>
<dbReference type="InParanoid" id="A0A165MJV9"/>